<dbReference type="InterPro" id="IPR000477">
    <property type="entry name" value="RT_dom"/>
</dbReference>
<dbReference type="SUPFAM" id="SSF56672">
    <property type="entry name" value="DNA/RNA polymerases"/>
    <property type="match status" value="1"/>
</dbReference>
<organism evidence="1 2">
    <name type="scientific">Paramuricea clavata</name>
    <name type="common">Red gorgonian</name>
    <name type="synonym">Violescent sea-whip</name>
    <dbReference type="NCBI Taxonomy" id="317549"/>
    <lineage>
        <taxon>Eukaryota</taxon>
        <taxon>Metazoa</taxon>
        <taxon>Cnidaria</taxon>
        <taxon>Anthozoa</taxon>
        <taxon>Octocorallia</taxon>
        <taxon>Malacalcyonacea</taxon>
        <taxon>Plexauridae</taxon>
        <taxon>Paramuricea</taxon>
    </lineage>
</organism>
<sequence>MSNPPIKSHDLNSSINLLNDTIYNYFAENFGCVEDLPDNSLKYKYKNHTIKGLKKTLKLLKSSNSDLAEIKYVFRLVRDKLKTCQTNHNLVNNTEESFNHNKYFERNFWGYVKKVLTYNESILPTFNIGDCEKHFKTVLTKINPNKIFQIPSWIPMLPDPVFEFNLEPRTYQQVTNIIRKMKTSGSPSPLDQISIICFKRCPYLRTYQVELIQAVWLSGTVPDEWKEACTTLIHKKGDTNLHENFRPITLQSVPLKVFISSLRNAMFAYKLANNFIEHKIQKGFTPHISGTFEQTAQMAYMINQARIRQRFLVITLLDFKNAFGEVHHNLIQSVLGYHHIPEHIQFLIKSLYTNFKTSIITSDLNTPFLQVGRGVLQGDCLSPLLFNLCFNTFVQHIKSEKYQQFGFSYKLLNPIHWFQFADDAAVITGQESENQHLLNRFAIWRQWADMIVRVNKCSIFGIKKALTKSVQYLPKLLINNAVIPAIELGKSFCYLGRYVDYEMTNNEHKLELISLLTNLLKKIDLNPLHPKNKILLYNRYVLSKLSWHLTITSISKTWISKNLDSLFTQYVRKWLEVPISGTLSNIYVPNQQQIWS</sequence>
<proteinExistence type="predicted"/>
<dbReference type="Pfam" id="PF00078">
    <property type="entry name" value="RVT_1"/>
    <property type="match status" value="1"/>
</dbReference>
<evidence type="ECO:0000313" key="2">
    <source>
        <dbReference type="Proteomes" id="UP001152795"/>
    </source>
</evidence>
<gene>
    <name evidence="1" type="ORF">PACLA_8A082958</name>
</gene>
<dbReference type="PANTHER" id="PTHR19446">
    <property type="entry name" value="REVERSE TRANSCRIPTASES"/>
    <property type="match status" value="1"/>
</dbReference>
<name>A0A7D9L827_PARCT</name>
<dbReference type="Proteomes" id="UP001152795">
    <property type="component" value="Unassembled WGS sequence"/>
</dbReference>
<accession>A0A7D9L827</accession>
<dbReference type="AlphaFoldDB" id="A0A7D9L827"/>
<comment type="caution">
    <text evidence="1">The sequence shown here is derived from an EMBL/GenBank/DDBJ whole genome shotgun (WGS) entry which is preliminary data.</text>
</comment>
<dbReference type="PROSITE" id="PS50878">
    <property type="entry name" value="RT_POL"/>
    <property type="match status" value="1"/>
</dbReference>
<protein>
    <submittedName>
        <fullName evidence="1">Uncharacterized protein</fullName>
    </submittedName>
</protein>
<evidence type="ECO:0000313" key="1">
    <source>
        <dbReference type="EMBL" id="CAB4027761.1"/>
    </source>
</evidence>
<keyword evidence="2" id="KW-1185">Reference proteome</keyword>
<dbReference type="CDD" id="cd01650">
    <property type="entry name" value="RT_nLTR_like"/>
    <property type="match status" value="1"/>
</dbReference>
<dbReference type="EMBL" id="CACRXK020015004">
    <property type="protein sequence ID" value="CAB4027761.1"/>
    <property type="molecule type" value="Genomic_DNA"/>
</dbReference>
<reference evidence="1" key="1">
    <citation type="submission" date="2020-04" db="EMBL/GenBank/DDBJ databases">
        <authorList>
            <person name="Alioto T."/>
            <person name="Alioto T."/>
            <person name="Gomez Garrido J."/>
        </authorList>
    </citation>
    <scope>NUCLEOTIDE SEQUENCE</scope>
    <source>
        <strain evidence="1">A484AB</strain>
    </source>
</reference>
<dbReference type="InterPro" id="IPR043502">
    <property type="entry name" value="DNA/RNA_pol_sf"/>
</dbReference>
<dbReference type="OrthoDB" id="447743at2759"/>